<dbReference type="EMBL" id="MBTF01000010">
    <property type="protein sequence ID" value="OOQ59988.1"/>
    <property type="molecule type" value="Genomic_DNA"/>
</dbReference>
<reference evidence="1 2" key="1">
    <citation type="submission" date="2016-07" db="EMBL/GenBank/DDBJ databases">
        <title>Genomic analysis of zinc-resistant bacterium Mucilaginibacter pedocola TBZ30.</title>
        <authorList>
            <person name="Huang J."/>
            <person name="Tang J."/>
        </authorList>
    </citation>
    <scope>NUCLEOTIDE SEQUENCE [LARGE SCALE GENOMIC DNA]</scope>
    <source>
        <strain evidence="1 2">TBZ30</strain>
    </source>
</reference>
<comment type="caution">
    <text evidence="1">The sequence shown here is derived from an EMBL/GenBank/DDBJ whole genome shotgun (WGS) entry which is preliminary data.</text>
</comment>
<gene>
    <name evidence="1" type="ORF">BC343_27035</name>
</gene>
<evidence type="ECO:0000313" key="2">
    <source>
        <dbReference type="Proteomes" id="UP000189739"/>
    </source>
</evidence>
<sequence>MLKDELARLKRLAAEGEASPFAGECIRIAEAWQRAAFSDAGGEALQRYFRFHLIGLSELSSACASGEMQGGLIRLLSGLCRYYPVFFDHDVAAPKLFIDHIVLECAGAHAQLADSLANGPWPQSLGTCLLSYLDSVRAADSMAYGAIGYYRYFLETLAGVRCEKRMRSMLIEMNFNHLGYFASLQASWNDSTDLRGTLANYAGQPVQSRYIYHPGWPSLKSMACGWLEEAVKLSCRPELPAPKLPLNLSVAHLAYLARLFQEEGLLGNTPLNTIFKFLSANYTTKRQPAISPGSLSKEYYSTSQQSAARVRGLLQAMLARVNRAYFPVLVLIDLMLFYQ</sequence>
<accession>A0A1S9PHF9</accession>
<dbReference type="Proteomes" id="UP000189739">
    <property type="component" value="Unassembled WGS sequence"/>
</dbReference>
<organism evidence="1 2">
    <name type="scientific">Mucilaginibacter pedocola</name>
    <dbReference type="NCBI Taxonomy" id="1792845"/>
    <lineage>
        <taxon>Bacteria</taxon>
        <taxon>Pseudomonadati</taxon>
        <taxon>Bacteroidota</taxon>
        <taxon>Sphingobacteriia</taxon>
        <taxon>Sphingobacteriales</taxon>
        <taxon>Sphingobacteriaceae</taxon>
        <taxon>Mucilaginibacter</taxon>
    </lineage>
</organism>
<keyword evidence="2" id="KW-1185">Reference proteome</keyword>
<dbReference type="OrthoDB" id="746557at2"/>
<proteinExistence type="predicted"/>
<name>A0A1S9PHF9_9SPHI</name>
<evidence type="ECO:0000313" key="1">
    <source>
        <dbReference type="EMBL" id="OOQ59988.1"/>
    </source>
</evidence>
<dbReference type="AlphaFoldDB" id="A0A1S9PHF9"/>
<protein>
    <submittedName>
        <fullName evidence="1">Uncharacterized protein</fullName>
    </submittedName>
</protein>
<dbReference type="RefSeq" id="WP_078347961.1">
    <property type="nucleotide sequence ID" value="NZ_MBTF01000010.1"/>
</dbReference>